<dbReference type="STRING" id="1331007.AALB_0013"/>
<proteinExistence type="predicted"/>
<feature type="transmembrane region" description="Helical" evidence="1">
    <location>
        <begin position="83"/>
        <end position="102"/>
    </location>
</feature>
<comment type="caution">
    <text evidence="2">The sequence shown here is derived from an EMBL/GenBank/DDBJ whole genome shotgun (WGS) entry which is preliminary data.</text>
</comment>
<gene>
    <name evidence="2" type="ORF">AALB_0013</name>
</gene>
<accession>R9PFB8</accession>
<keyword evidence="1" id="KW-0812">Transmembrane</keyword>
<evidence type="ECO:0000313" key="2">
    <source>
        <dbReference type="EMBL" id="GAC99932.1"/>
    </source>
</evidence>
<organism evidence="2 3">
    <name type="scientific">Agarivorans albus MKT 106</name>
    <dbReference type="NCBI Taxonomy" id="1331007"/>
    <lineage>
        <taxon>Bacteria</taxon>
        <taxon>Pseudomonadati</taxon>
        <taxon>Pseudomonadota</taxon>
        <taxon>Gammaproteobacteria</taxon>
        <taxon>Alteromonadales</taxon>
        <taxon>Alteromonadaceae</taxon>
        <taxon>Agarivorans</taxon>
    </lineage>
</organism>
<feature type="transmembrane region" description="Helical" evidence="1">
    <location>
        <begin position="59"/>
        <end position="78"/>
    </location>
</feature>
<reference evidence="2" key="1">
    <citation type="journal article" date="2013" name="Genome Announc.">
        <title>Draft Genome Sequence of Agarivorans albus Strain MKT 106T, an Agarolytic Marine Bacterium.</title>
        <authorList>
            <person name="Yasuike M."/>
            <person name="Nakamura Y."/>
            <person name="Kai W."/>
            <person name="Fujiwara A."/>
            <person name="Fukui Y."/>
            <person name="Satomi M."/>
            <person name="Sano M."/>
        </authorList>
    </citation>
    <scope>NUCLEOTIDE SEQUENCE [LARGE SCALE GENOMIC DNA]</scope>
</reference>
<feature type="transmembrane region" description="Helical" evidence="1">
    <location>
        <begin position="108"/>
        <end position="126"/>
    </location>
</feature>
<feature type="transmembrane region" description="Helical" evidence="1">
    <location>
        <begin position="12"/>
        <end position="33"/>
    </location>
</feature>
<name>R9PFB8_AGAAL</name>
<evidence type="ECO:0008006" key="4">
    <source>
        <dbReference type="Google" id="ProtNLM"/>
    </source>
</evidence>
<dbReference type="AlphaFoldDB" id="R9PFB8"/>
<dbReference type="Proteomes" id="UP000014461">
    <property type="component" value="Unassembled WGS sequence"/>
</dbReference>
<sequence>MKTSYPPQLASKLSLGLLCLRLSIALVFTIWALDKVLVPEHAIKVFSGFYGLNLTTNTLIAMGLAQLAFIAAFTLGLWKNITYLAVLVLHAGSTFSSFAKYLDPFNNLLFFAAWPMLAACLALYLLRDYDTWTLGKAHSLEQREEANN</sequence>
<evidence type="ECO:0000313" key="3">
    <source>
        <dbReference type="Proteomes" id="UP000014461"/>
    </source>
</evidence>
<dbReference type="EMBL" id="BARX01000001">
    <property type="protein sequence ID" value="GAC99932.1"/>
    <property type="molecule type" value="Genomic_DNA"/>
</dbReference>
<evidence type="ECO:0000256" key="1">
    <source>
        <dbReference type="SAM" id="Phobius"/>
    </source>
</evidence>
<keyword evidence="1" id="KW-1133">Transmembrane helix</keyword>
<keyword evidence="1" id="KW-0472">Membrane</keyword>
<protein>
    <recommendedName>
        <fullName evidence="4">DoxX protein</fullName>
    </recommendedName>
</protein>
<dbReference type="OrthoDB" id="7355622at2"/>
<keyword evidence="3" id="KW-1185">Reference proteome</keyword>